<evidence type="ECO:0000313" key="2">
    <source>
        <dbReference type="Proteomes" id="UP001177260"/>
    </source>
</evidence>
<reference evidence="1 2" key="1">
    <citation type="journal article" date="2023" name="ACS Omega">
        <title>Identification of the Neoaspergillic Acid Biosynthesis Gene Cluster by Establishing an In Vitro CRISPR-Ribonucleoprotein Genetic System in Aspergillus melleus.</title>
        <authorList>
            <person name="Yuan B."/>
            <person name="Grau M.F."/>
            <person name="Murata R.M."/>
            <person name="Torok T."/>
            <person name="Venkateswaran K."/>
            <person name="Stajich J.E."/>
            <person name="Wang C.C.C."/>
        </authorList>
    </citation>
    <scope>NUCLEOTIDE SEQUENCE [LARGE SCALE GENOMIC DNA]</scope>
    <source>
        <strain evidence="1 2">IMV 1140</strain>
    </source>
</reference>
<accession>A0ACC3BCN4</accession>
<proteinExistence type="predicted"/>
<protein>
    <submittedName>
        <fullName evidence="1">Uncharacterized protein</fullName>
    </submittedName>
</protein>
<keyword evidence="2" id="KW-1185">Reference proteome</keyword>
<name>A0ACC3BCN4_9EURO</name>
<gene>
    <name evidence="1" type="ORF">N8T08_009505</name>
</gene>
<sequence length="883" mass="100327">MEVSSSIAQTAQRCIQGLTECLAIPALMENEWAENRLADMNLWISGTGACARGRASLDSRLASKPEARDVVTDLLRLLAAVIDECKSRGEAPGLDNSQESSPSLEETSGRAFSPWSDDSSSDDESDNGYPAKLPSRTPLQESMYNVESMEDQLARIAVAIRRSGRRSRLQKADQRFDATEHEELEGYLISMLHTHLKHTHKTRDASTLNEVQLRLVRCNLKRRNRFLYAQRHSNGLDGGIMRPSDRKPSANRQGTANQDDIIDHSDNSNLPKIEHQNPNSTVITGTSASALSDSFMMPQTAPAAPAASQLDLEELRKNGQLRADESHQDDEAQSAEQKTGHDEDLRNSADLNLSGDFKPSPDLRQLKTPLEKINALAAWFHQVMIPRCEQYVADPPGDSKKRHDEFKKLSEAIITQVLLKVDGIEPDVDYRTRDERRSLQKRALKSLTDLESTVDGEHKADEQCPHPECAGHAFKGLKAHMLTHQVDRPEKCPIDACEYHVKGFARKYDRNRHVMTHYRGIIICGFCSPTGTLAEVFERVDVFKRHLISVHDVERIPPESSKDVSNKGRIFASDATGKCSICSLTFSNAQDFYEHLDDCALRAVQQQPNGTEIIPSYDANTDADTISFAFDHDQSIYNRVLIQILPALSSNEILLLRQAYKDRVTLNGKGVNLAKHLRLKLGTSSFGKACYATALGRWESETYWVTRYYKESPYRRELLIETLVGRSNNEIRQIKECFRDSWHENSLEQSMRSRLREGNFQVAILRVLEEQRQNDSELYDMKLVRQDVTDLHNALHSHEDRETAMINIIVTRSNTHLHLIISRLVRLHWEPQHLEQVKIAYRRRYNEPVEKAIAEQLASSEERDWRDFCIELVRSSAARFELD</sequence>
<dbReference type="Proteomes" id="UP001177260">
    <property type="component" value="Unassembled WGS sequence"/>
</dbReference>
<organism evidence="1 2">
    <name type="scientific">Aspergillus melleus</name>
    <dbReference type="NCBI Taxonomy" id="138277"/>
    <lineage>
        <taxon>Eukaryota</taxon>
        <taxon>Fungi</taxon>
        <taxon>Dikarya</taxon>
        <taxon>Ascomycota</taxon>
        <taxon>Pezizomycotina</taxon>
        <taxon>Eurotiomycetes</taxon>
        <taxon>Eurotiomycetidae</taxon>
        <taxon>Eurotiales</taxon>
        <taxon>Aspergillaceae</taxon>
        <taxon>Aspergillus</taxon>
        <taxon>Aspergillus subgen. Circumdati</taxon>
    </lineage>
</organism>
<comment type="caution">
    <text evidence="1">The sequence shown here is derived from an EMBL/GenBank/DDBJ whole genome shotgun (WGS) entry which is preliminary data.</text>
</comment>
<evidence type="ECO:0000313" key="1">
    <source>
        <dbReference type="EMBL" id="KAK1148500.1"/>
    </source>
</evidence>
<dbReference type="EMBL" id="JAOPJF010000007">
    <property type="protein sequence ID" value="KAK1148500.1"/>
    <property type="molecule type" value="Genomic_DNA"/>
</dbReference>